<sequence length="150" mass="16581">MTRAIHGKTIVDVLLNTPGLSEALVTGFNNAVRDKHEYGGFVYETNGVLRFKGPKKGDKASFCLDICVRDNAPQGASTNLVAVWHVHPLHNQARSCRPSDEDICNAKSKWLNVFYLVITGMKQLKNDKPFPGADKFIDVSLPGMGFKICF</sequence>
<dbReference type="Pfam" id="PF14220">
    <property type="entry name" value="DUF4329"/>
    <property type="match status" value="1"/>
</dbReference>
<name>A0A0H2QYT3_9AGAM</name>
<keyword evidence="3" id="KW-1185">Reference proteome</keyword>
<dbReference type="EMBL" id="KQ086501">
    <property type="protein sequence ID" value="KLO04559.1"/>
    <property type="molecule type" value="Genomic_DNA"/>
</dbReference>
<reference evidence="2 3" key="1">
    <citation type="submission" date="2015-04" db="EMBL/GenBank/DDBJ databases">
        <title>Complete genome sequence of Schizopora paradoxa KUC8140, a cosmopolitan wood degrader in East Asia.</title>
        <authorList>
            <consortium name="DOE Joint Genome Institute"/>
            <person name="Min B."/>
            <person name="Park H."/>
            <person name="Jang Y."/>
            <person name="Kim J.-J."/>
            <person name="Kim K.H."/>
            <person name="Pangilinan J."/>
            <person name="Lipzen A."/>
            <person name="Riley R."/>
            <person name="Grigoriev I.V."/>
            <person name="Spatafora J.W."/>
            <person name="Choi I.-G."/>
        </authorList>
    </citation>
    <scope>NUCLEOTIDE SEQUENCE [LARGE SCALE GENOMIC DNA]</scope>
    <source>
        <strain evidence="2 3">KUC8140</strain>
    </source>
</reference>
<feature type="domain" description="DUF4329" evidence="1">
    <location>
        <begin position="29"/>
        <end position="117"/>
    </location>
</feature>
<dbReference type="AlphaFoldDB" id="A0A0H2QYT3"/>
<organism evidence="2 3">
    <name type="scientific">Schizopora paradoxa</name>
    <dbReference type="NCBI Taxonomy" id="27342"/>
    <lineage>
        <taxon>Eukaryota</taxon>
        <taxon>Fungi</taxon>
        <taxon>Dikarya</taxon>
        <taxon>Basidiomycota</taxon>
        <taxon>Agaricomycotina</taxon>
        <taxon>Agaricomycetes</taxon>
        <taxon>Hymenochaetales</taxon>
        <taxon>Schizoporaceae</taxon>
        <taxon>Schizopora</taxon>
    </lineage>
</organism>
<dbReference type="Proteomes" id="UP000053477">
    <property type="component" value="Unassembled WGS sequence"/>
</dbReference>
<dbReference type="InParanoid" id="A0A0H2QYT3"/>
<dbReference type="InterPro" id="IPR025479">
    <property type="entry name" value="DUF4329"/>
</dbReference>
<proteinExistence type="predicted"/>
<evidence type="ECO:0000259" key="1">
    <source>
        <dbReference type="Pfam" id="PF14220"/>
    </source>
</evidence>
<evidence type="ECO:0000313" key="3">
    <source>
        <dbReference type="Proteomes" id="UP000053477"/>
    </source>
</evidence>
<evidence type="ECO:0000313" key="2">
    <source>
        <dbReference type="EMBL" id="KLO04559.1"/>
    </source>
</evidence>
<protein>
    <recommendedName>
        <fullName evidence="1">DUF4329 domain-containing protein</fullName>
    </recommendedName>
</protein>
<accession>A0A0H2QYT3</accession>
<gene>
    <name evidence="2" type="ORF">SCHPADRAFT_933980</name>
</gene>